<evidence type="ECO:0000313" key="2">
    <source>
        <dbReference type="Proteomes" id="UP000580830"/>
    </source>
</evidence>
<organism evidence="1 2">
    <name type="scientific">Paracoccus solventivorans</name>
    <dbReference type="NCBI Taxonomy" id="53463"/>
    <lineage>
        <taxon>Bacteria</taxon>
        <taxon>Pseudomonadati</taxon>
        <taxon>Pseudomonadota</taxon>
        <taxon>Alphaproteobacteria</taxon>
        <taxon>Rhodobacterales</taxon>
        <taxon>Paracoccaceae</taxon>
        <taxon>Paracoccus</taxon>
    </lineage>
</organism>
<dbReference type="Proteomes" id="UP000580830">
    <property type="component" value="Unassembled WGS sequence"/>
</dbReference>
<dbReference type="EMBL" id="DULP01000112">
    <property type="protein sequence ID" value="HHW34032.1"/>
    <property type="molecule type" value="Genomic_DNA"/>
</dbReference>
<dbReference type="AlphaFoldDB" id="A0A832PN67"/>
<proteinExistence type="predicted"/>
<name>A0A832PN67_9RHOB</name>
<evidence type="ECO:0000313" key="1">
    <source>
        <dbReference type="EMBL" id="HHW34032.1"/>
    </source>
</evidence>
<sequence>MVQREGRWWLPYGPEADAEALARVFRSDCSVVFLGVDGASFAYDVTDAGEEVVRLDGGAWTPLAATPLSPWQEAALNLVLQAIDQL</sequence>
<reference evidence="1 2" key="1">
    <citation type="journal article" date="2020" name="Biotechnol. Biofuels">
        <title>New insights from the biogas microbiome by comprehensive genome-resolved metagenomics of nearly 1600 species originating from multiple anaerobic digesters.</title>
        <authorList>
            <person name="Campanaro S."/>
            <person name="Treu L."/>
            <person name="Rodriguez-R L.M."/>
            <person name="Kovalovszki A."/>
            <person name="Ziels R.M."/>
            <person name="Maus I."/>
            <person name="Zhu X."/>
            <person name="Kougias P.G."/>
            <person name="Basile A."/>
            <person name="Luo G."/>
            <person name="Schluter A."/>
            <person name="Konstantinidis K.T."/>
            <person name="Angelidaki I."/>
        </authorList>
    </citation>
    <scope>NUCLEOTIDE SEQUENCE [LARGE SCALE GENOMIC DNA]</scope>
    <source>
        <strain evidence="1">AS04akNAM_125</strain>
    </source>
</reference>
<protein>
    <submittedName>
        <fullName evidence="1">Uncharacterized protein</fullName>
    </submittedName>
</protein>
<gene>
    <name evidence="1" type="ORF">GXX24_07815</name>
</gene>
<accession>A0A832PN67</accession>
<comment type="caution">
    <text evidence="1">The sequence shown here is derived from an EMBL/GenBank/DDBJ whole genome shotgun (WGS) entry which is preliminary data.</text>
</comment>